<organism evidence="11 12">
    <name type="scientific">Thermococcus sibiricus</name>
    <dbReference type="NCBI Taxonomy" id="172049"/>
    <lineage>
        <taxon>Archaea</taxon>
        <taxon>Methanobacteriati</taxon>
        <taxon>Methanobacteriota</taxon>
        <taxon>Thermococci</taxon>
        <taxon>Thermococcales</taxon>
        <taxon>Thermococcaceae</taxon>
        <taxon>Thermococcus</taxon>
    </lineage>
</organism>
<protein>
    <recommendedName>
        <fullName evidence="3">Protease PrsW</fullName>
    </recommendedName>
</protein>
<evidence type="ECO:0000313" key="12">
    <source>
        <dbReference type="Proteomes" id="UP000053911"/>
    </source>
</evidence>
<feature type="transmembrane region" description="Helical" evidence="10">
    <location>
        <begin position="44"/>
        <end position="66"/>
    </location>
</feature>
<feature type="transmembrane region" description="Helical" evidence="10">
    <location>
        <begin position="179"/>
        <end position="196"/>
    </location>
</feature>
<keyword evidence="5" id="KW-0645">Protease</keyword>
<dbReference type="Pfam" id="PF13367">
    <property type="entry name" value="PrsW-protease"/>
    <property type="match status" value="1"/>
</dbReference>
<keyword evidence="7" id="KW-0378">Hydrolase</keyword>
<reference evidence="12" key="1">
    <citation type="journal article" date="2015" name="MBio">
        <title>Genome-Resolved Metagenomic Analysis Reveals Roles for Candidate Phyla and Other Microbial Community Members in Biogeochemical Transformations in Oil Reservoirs.</title>
        <authorList>
            <person name="Hu P."/>
            <person name="Tom L."/>
            <person name="Singh A."/>
            <person name="Thomas B.C."/>
            <person name="Baker B.J."/>
            <person name="Piceno Y.M."/>
            <person name="Andersen G.L."/>
            <person name="Banfield J.F."/>
        </authorList>
    </citation>
    <scope>NUCLEOTIDE SEQUENCE [LARGE SCALE GENOMIC DNA]</scope>
</reference>
<comment type="subcellular location">
    <subcellularLocation>
        <location evidence="1">Cell membrane</location>
        <topology evidence="1">Multi-pass membrane protein</topology>
    </subcellularLocation>
</comment>
<feature type="transmembrane region" description="Helical" evidence="10">
    <location>
        <begin position="202"/>
        <end position="222"/>
    </location>
</feature>
<evidence type="ECO:0000256" key="5">
    <source>
        <dbReference type="ARBA" id="ARBA00022670"/>
    </source>
</evidence>
<gene>
    <name evidence="11" type="ORF">XD54_0155</name>
</gene>
<evidence type="ECO:0000256" key="10">
    <source>
        <dbReference type="SAM" id="Phobius"/>
    </source>
</evidence>
<evidence type="ECO:0000256" key="3">
    <source>
        <dbReference type="ARBA" id="ARBA00018997"/>
    </source>
</evidence>
<dbReference type="PANTHER" id="PTHR36844:SF1">
    <property type="entry name" value="PROTEASE PRSW"/>
    <property type="match status" value="1"/>
</dbReference>
<dbReference type="PATRIC" id="fig|172049.5.peg.535"/>
<feature type="transmembrane region" description="Helical" evidence="10">
    <location>
        <begin position="148"/>
        <end position="167"/>
    </location>
</feature>
<sequence length="241" mass="26862">MALILSGDKMDIFSTIIFFAYAPALAILWYFYHEDKYEPEPKRFVIGTFILGATLSIGIAMILEAFLVQGEFGYALLPATAFYMALVAGIVEEPAKTLAIRFPFKAGQMDGIMDGVVYGVAAGLGFAATENFLYGIGFGVGTTIVRAFLTPFAHATWSAIVGVGYGLKAEGKIQSVSGYLSLGILLHFLWDYFAFLSIATPAYYIFTILLIFINIAIIRYFIMVGQREDLEKMWWYWFGRR</sequence>
<name>A0A117L1Z2_9EURY</name>
<proteinExistence type="inferred from homology"/>
<evidence type="ECO:0000256" key="2">
    <source>
        <dbReference type="ARBA" id="ARBA00009165"/>
    </source>
</evidence>
<dbReference type="InterPro" id="IPR023596">
    <property type="entry name" value="Peptidase_PrsW_arch/bac"/>
</dbReference>
<evidence type="ECO:0000256" key="1">
    <source>
        <dbReference type="ARBA" id="ARBA00004651"/>
    </source>
</evidence>
<evidence type="ECO:0000256" key="8">
    <source>
        <dbReference type="ARBA" id="ARBA00022989"/>
    </source>
</evidence>
<keyword evidence="9 10" id="KW-0472">Membrane</keyword>
<comment type="similarity">
    <text evidence="2">Belongs to the protease PrsW family.</text>
</comment>
<comment type="caution">
    <text evidence="11">The sequence shown here is derived from an EMBL/GenBank/DDBJ whole genome shotgun (WGS) entry which is preliminary data.</text>
</comment>
<dbReference type="OMA" id="FPIMFIQ"/>
<evidence type="ECO:0000256" key="6">
    <source>
        <dbReference type="ARBA" id="ARBA00022692"/>
    </source>
</evidence>
<dbReference type="PIRSF" id="PIRSF016933">
    <property type="entry name" value="PrsW"/>
    <property type="match status" value="1"/>
</dbReference>
<dbReference type="EMBL" id="LGFD01000002">
    <property type="protein sequence ID" value="KUK18595.1"/>
    <property type="molecule type" value="Genomic_DNA"/>
</dbReference>
<evidence type="ECO:0000256" key="9">
    <source>
        <dbReference type="ARBA" id="ARBA00023136"/>
    </source>
</evidence>
<dbReference type="GO" id="GO:0005886">
    <property type="term" value="C:plasma membrane"/>
    <property type="evidence" value="ECO:0007669"/>
    <property type="project" value="UniProtKB-SubCell"/>
</dbReference>
<evidence type="ECO:0000313" key="11">
    <source>
        <dbReference type="EMBL" id="KUK18595.1"/>
    </source>
</evidence>
<evidence type="ECO:0000256" key="7">
    <source>
        <dbReference type="ARBA" id="ARBA00022801"/>
    </source>
</evidence>
<dbReference type="Proteomes" id="UP000053911">
    <property type="component" value="Unassembled WGS sequence"/>
</dbReference>
<feature type="transmembrane region" description="Helical" evidence="10">
    <location>
        <begin position="72"/>
        <end position="91"/>
    </location>
</feature>
<keyword evidence="4" id="KW-1003">Cell membrane</keyword>
<dbReference type="GO" id="GO:0006508">
    <property type="term" value="P:proteolysis"/>
    <property type="evidence" value="ECO:0007669"/>
    <property type="project" value="UniProtKB-KW"/>
</dbReference>
<dbReference type="InterPro" id="IPR026898">
    <property type="entry name" value="PrsW"/>
</dbReference>
<dbReference type="PANTHER" id="PTHR36844">
    <property type="entry name" value="PROTEASE PRSW"/>
    <property type="match status" value="1"/>
</dbReference>
<dbReference type="AlphaFoldDB" id="A0A117L1Z2"/>
<feature type="transmembrane region" description="Helical" evidence="10">
    <location>
        <begin position="112"/>
        <end position="136"/>
    </location>
</feature>
<keyword evidence="6 10" id="KW-0812">Transmembrane</keyword>
<feature type="transmembrane region" description="Helical" evidence="10">
    <location>
        <begin position="12"/>
        <end position="32"/>
    </location>
</feature>
<evidence type="ECO:0000256" key="4">
    <source>
        <dbReference type="ARBA" id="ARBA00022475"/>
    </source>
</evidence>
<accession>A0A117L1Z2</accession>
<dbReference type="GO" id="GO:0008233">
    <property type="term" value="F:peptidase activity"/>
    <property type="evidence" value="ECO:0007669"/>
    <property type="project" value="UniProtKB-KW"/>
</dbReference>
<keyword evidence="8 10" id="KW-1133">Transmembrane helix</keyword>